<evidence type="ECO:0000256" key="14">
    <source>
        <dbReference type="ARBA" id="ARBA00023136"/>
    </source>
</evidence>
<dbReference type="GO" id="GO:0016787">
    <property type="term" value="F:hydrolase activity"/>
    <property type="evidence" value="ECO:0007669"/>
    <property type="project" value="UniProtKB-KW"/>
</dbReference>
<keyword evidence="17" id="KW-1185">Reference proteome</keyword>
<evidence type="ECO:0000256" key="7">
    <source>
        <dbReference type="ARBA" id="ARBA00022722"/>
    </source>
</evidence>
<keyword evidence="8" id="KW-0479">Metal-binding</keyword>
<keyword evidence="13" id="KW-0496">Mitochondrion</keyword>
<evidence type="ECO:0000256" key="12">
    <source>
        <dbReference type="ARBA" id="ARBA00022989"/>
    </source>
</evidence>
<evidence type="ECO:0000256" key="5">
    <source>
        <dbReference type="ARBA" id="ARBA00014651"/>
    </source>
</evidence>
<keyword evidence="6" id="KW-0812">Transmembrane</keyword>
<dbReference type="PANTHER" id="PTHR12302">
    <property type="entry name" value="EBNA2 BINDING PROTEIN P100"/>
    <property type="match status" value="1"/>
</dbReference>
<keyword evidence="9" id="KW-0255">Endonuclease</keyword>
<feature type="domain" description="TNase-like" evidence="15">
    <location>
        <begin position="56"/>
        <end position="219"/>
    </location>
</feature>
<keyword evidence="11" id="KW-0106">Calcium</keyword>
<protein>
    <recommendedName>
        <fullName evidence="4">Probable endonuclease LCL3</fullName>
    </recommendedName>
    <alternativeName>
        <fullName evidence="5">Probable endonuclease lcl3</fullName>
    </alternativeName>
</protein>
<keyword evidence="7" id="KW-0540">Nuclease</keyword>
<evidence type="ECO:0000256" key="2">
    <source>
        <dbReference type="ARBA" id="ARBA00004173"/>
    </source>
</evidence>
<evidence type="ECO:0000259" key="15">
    <source>
        <dbReference type="PROSITE" id="PS50830"/>
    </source>
</evidence>
<dbReference type="Pfam" id="PF00565">
    <property type="entry name" value="SNase"/>
    <property type="match status" value="1"/>
</dbReference>
<evidence type="ECO:0000256" key="8">
    <source>
        <dbReference type="ARBA" id="ARBA00022723"/>
    </source>
</evidence>
<dbReference type="SMART" id="SM00318">
    <property type="entry name" value="SNc"/>
    <property type="match status" value="1"/>
</dbReference>
<reference evidence="16 17" key="1">
    <citation type="journal article" date="2018" name="Nat. Ecol. Evol.">
        <title>Pezizomycetes genomes reveal the molecular basis of ectomycorrhizal truffle lifestyle.</title>
        <authorList>
            <person name="Murat C."/>
            <person name="Payen T."/>
            <person name="Noel B."/>
            <person name="Kuo A."/>
            <person name="Morin E."/>
            <person name="Chen J."/>
            <person name="Kohler A."/>
            <person name="Krizsan K."/>
            <person name="Balestrini R."/>
            <person name="Da Silva C."/>
            <person name="Montanini B."/>
            <person name="Hainaut M."/>
            <person name="Levati E."/>
            <person name="Barry K.W."/>
            <person name="Belfiori B."/>
            <person name="Cichocki N."/>
            <person name="Clum A."/>
            <person name="Dockter R.B."/>
            <person name="Fauchery L."/>
            <person name="Guy J."/>
            <person name="Iotti M."/>
            <person name="Le Tacon F."/>
            <person name="Lindquist E.A."/>
            <person name="Lipzen A."/>
            <person name="Malagnac F."/>
            <person name="Mello A."/>
            <person name="Molinier V."/>
            <person name="Miyauchi S."/>
            <person name="Poulain J."/>
            <person name="Riccioni C."/>
            <person name="Rubini A."/>
            <person name="Sitrit Y."/>
            <person name="Splivallo R."/>
            <person name="Traeger S."/>
            <person name="Wang M."/>
            <person name="Zifcakova L."/>
            <person name="Wipf D."/>
            <person name="Zambonelli A."/>
            <person name="Paolocci F."/>
            <person name="Nowrousian M."/>
            <person name="Ottonello S."/>
            <person name="Baldrian P."/>
            <person name="Spatafora J.W."/>
            <person name="Henrissat B."/>
            <person name="Nagy L.G."/>
            <person name="Aury J.M."/>
            <person name="Wincker P."/>
            <person name="Grigoriev I.V."/>
            <person name="Bonfante P."/>
            <person name="Martin F.M."/>
        </authorList>
    </citation>
    <scope>NUCLEOTIDE SEQUENCE [LARGE SCALE GENOMIC DNA]</scope>
    <source>
        <strain evidence="16 17">CCBAS932</strain>
    </source>
</reference>
<gene>
    <name evidence="16" type="ORF">P167DRAFT_520379</name>
</gene>
<evidence type="ECO:0000256" key="10">
    <source>
        <dbReference type="ARBA" id="ARBA00022801"/>
    </source>
</evidence>
<dbReference type="InterPro" id="IPR035437">
    <property type="entry name" value="SNase_OB-fold_sf"/>
</dbReference>
<evidence type="ECO:0000256" key="1">
    <source>
        <dbReference type="ARBA" id="ARBA00004167"/>
    </source>
</evidence>
<evidence type="ECO:0000313" key="16">
    <source>
        <dbReference type="EMBL" id="RPB14438.1"/>
    </source>
</evidence>
<keyword evidence="12" id="KW-1133">Transmembrane helix</keyword>
<dbReference type="OrthoDB" id="430293at2759"/>
<dbReference type="Gene3D" id="2.40.50.90">
    <property type="match status" value="1"/>
</dbReference>
<evidence type="ECO:0000256" key="9">
    <source>
        <dbReference type="ARBA" id="ARBA00022759"/>
    </source>
</evidence>
<evidence type="ECO:0000256" key="6">
    <source>
        <dbReference type="ARBA" id="ARBA00022692"/>
    </source>
</evidence>
<organism evidence="16 17">
    <name type="scientific">Morchella conica CCBAS932</name>
    <dbReference type="NCBI Taxonomy" id="1392247"/>
    <lineage>
        <taxon>Eukaryota</taxon>
        <taxon>Fungi</taxon>
        <taxon>Dikarya</taxon>
        <taxon>Ascomycota</taxon>
        <taxon>Pezizomycotina</taxon>
        <taxon>Pezizomycetes</taxon>
        <taxon>Pezizales</taxon>
        <taxon>Morchellaceae</taxon>
        <taxon>Morchella</taxon>
    </lineage>
</organism>
<dbReference type="PROSITE" id="PS50830">
    <property type="entry name" value="TNASE_3"/>
    <property type="match status" value="1"/>
</dbReference>
<dbReference type="GO" id="GO:0016020">
    <property type="term" value="C:membrane"/>
    <property type="evidence" value="ECO:0007669"/>
    <property type="project" value="UniProtKB-SubCell"/>
</dbReference>
<evidence type="ECO:0000256" key="3">
    <source>
        <dbReference type="ARBA" id="ARBA00005435"/>
    </source>
</evidence>
<dbReference type="PANTHER" id="PTHR12302:SF3">
    <property type="entry name" value="SERINE_THREONINE-PROTEIN KINASE 31"/>
    <property type="match status" value="1"/>
</dbReference>
<dbReference type="Proteomes" id="UP000277580">
    <property type="component" value="Unassembled WGS sequence"/>
</dbReference>
<dbReference type="STRING" id="1392247.A0A3N4KYA2"/>
<comment type="subcellular location">
    <subcellularLocation>
        <location evidence="1">Membrane</location>
        <topology evidence="1">Single-pass membrane protein</topology>
    </subcellularLocation>
    <subcellularLocation>
        <location evidence="2">Mitochondrion</location>
    </subcellularLocation>
</comment>
<dbReference type="GO" id="GO:0046872">
    <property type="term" value="F:metal ion binding"/>
    <property type="evidence" value="ECO:0007669"/>
    <property type="project" value="UniProtKB-KW"/>
</dbReference>
<accession>A0A3N4KYA2</accession>
<evidence type="ECO:0000256" key="4">
    <source>
        <dbReference type="ARBA" id="ARBA00013404"/>
    </source>
</evidence>
<dbReference type="EMBL" id="ML119118">
    <property type="protein sequence ID" value="RPB14438.1"/>
    <property type="molecule type" value="Genomic_DNA"/>
</dbReference>
<name>A0A3N4KYA2_9PEZI</name>
<evidence type="ECO:0000256" key="11">
    <source>
        <dbReference type="ARBA" id="ARBA00022837"/>
    </source>
</evidence>
<dbReference type="FunCoup" id="A0A3N4KYA2">
    <property type="interactions" value="16"/>
</dbReference>
<comment type="similarity">
    <text evidence="3">Belongs to the LCL3 family.</text>
</comment>
<dbReference type="GO" id="GO:0004519">
    <property type="term" value="F:endonuclease activity"/>
    <property type="evidence" value="ECO:0007669"/>
    <property type="project" value="UniProtKB-KW"/>
</dbReference>
<keyword evidence="14" id="KW-0472">Membrane</keyword>
<dbReference type="AlphaFoldDB" id="A0A3N4KYA2"/>
<sequence length="251" mass="28168">MAALDPLRTLWDDNKALILPTLTLTTAALGAAYLYRNHLRRIPDAASIYPSFFRRRSIYGRVTSVGDGDGFRLYHTPGGRCLGWGWLPGREVPVAGPGGRGAVRDTLHVRIAGVDAPEGAHFGRAAQPYADKALAWLREYLLGRNVRVYVYRRDQYERVVASVKVWRGFRRRDVGLEMLEAGMATVYEAKTGAEFGKLEEVYRLAEWRARKARRGMWKQAKINFVSPGQYKRAQKEAETMKGAAGTPVVKV</sequence>
<dbReference type="InParanoid" id="A0A3N4KYA2"/>
<dbReference type="SUPFAM" id="SSF50199">
    <property type="entry name" value="Staphylococcal nuclease"/>
    <property type="match status" value="1"/>
</dbReference>
<keyword evidence="10" id="KW-0378">Hydrolase</keyword>
<evidence type="ECO:0000313" key="17">
    <source>
        <dbReference type="Proteomes" id="UP000277580"/>
    </source>
</evidence>
<dbReference type="FunFam" id="2.40.50.90:FF:000029">
    <property type="entry name" value="Probable endonuclease lcl3"/>
    <property type="match status" value="1"/>
</dbReference>
<evidence type="ECO:0000256" key="13">
    <source>
        <dbReference type="ARBA" id="ARBA00023128"/>
    </source>
</evidence>
<proteinExistence type="inferred from homology"/>
<dbReference type="GO" id="GO:0005739">
    <property type="term" value="C:mitochondrion"/>
    <property type="evidence" value="ECO:0007669"/>
    <property type="project" value="UniProtKB-SubCell"/>
</dbReference>
<dbReference type="InterPro" id="IPR016071">
    <property type="entry name" value="Staphylococal_nuclease_OB-fold"/>
</dbReference>